<comment type="caution">
    <text evidence="1">The sequence shown here is derived from an EMBL/GenBank/DDBJ whole genome shotgun (WGS) entry which is preliminary data.</text>
</comment>
<sequence>MSKLVSFLLTVEPNTTLKIMEAVDVEPKWIQLTKLV</sequence>
<organism evidence="1 2">
    <name type="scientific">Mesobacillus stamsii</name>
    <dbReference type="NCBI Taxonomy" id="225347"/>
    <lineage>
        <taxon>Bacteria</taxon>
        <taxon>Bacillati</taxon>
        <taxon>Bacillota</taxon>
        <taxon>Bacilli</taxon>
        <taxon>Bacillales</taxon>
        <taxon>Bacillaceae</taxon>
        <taxon>Mesobacillus</taxon>
    </lineage>
</organism>
<gene>
    <name evidence="1" type="ORF">J2S25_000702</name>
</gene>
<dbReference type="EMBL" id="JAUSUN010000003">
    <property type="protein sequence ID" value="MDQ0412522.1"/>
    <property type="molecule type" value="Genomic_DNA"/>
</dbReference>
<evidence type="ECO:0000313" key="2">
    <source>
        <dbReference type="Proteomes" id="UP001242313"/>
    </source>
</evidence>
<reference evidence="1 2" key="1">
    <citation type="submission" date="2023-07" db="EMBL/GenBank/DDBJ databases">
        <title>Genomic Encyclopedia of Type Strains, Phase IV (KMG-IV): sequencing the most valuable type-strain genomes for metagenomic binning, comparative biology and taxonomic classification.</title>
        <authorList>
            <person name="Goeker M."/>
        </authorList>
    </citation>
    <scope>NUCLEOTIDE SEQUENCE [LARGE SCALE GENOMIC DNA]</scope>
    <source>
        <strain evidence="1 2">DSM 19598</strain>
    </source>
</reference>
<keyword evidence="2" id="KW-1185">Reference proteome</keyword>
<proteinExistence type="predicted"/>
<name>A0ABU0FRI1_9BACI</name>
<evidence type="ECO:0000313" key="1">
    <source>
        <dbReference type="EMBL" id="MDQ0412522.1"/>
    </source>
</evidence>
<protein>
    <submittedName>
        <fullName evidence="1">Uncharacterized protein</fullName>
    </submittedName>
</protein>
<dbReference type="Proteomes" id="UP001242313">
    <property type="component" value="Unassembled WGS sequence"/>
</dbReference>
<accession>A0ABU0FRI1</accession>